<organism evidence="1 2">
    <name type="scientific">Nitrosopumilus maritimus (strain SCM1)</name>
    <dbReference type="NCBI Taxonomy" id="436308"/>
    <lineage>
        <taxon>Archaea</taxon>
        <taxon>Nitrososphaerota</taxon>
        <taxon>Nitrososphaeria</taxon>
        <taxon>Nitrosopumilales</taxon>
        <taxon>Nitrosopumilaceae</taxon>
        <taxon>Nitrosopumilus</taxon>
    </lineage>
</organism>
<dbReference type="AlphaFoldDB" id="A9A4D4"/>
<dbReference type="EnsemblBacteria" id="ABX12623">
    <property type="protein sequence ID" value="ABX12623"/>
    <property type="gene ID" value="Nmar_0727"/>
</dbReference>
<dbReference type="STRING" id="436308.Nmar_0727"/>
<gene>
    <name evidence="1" type="ordered locus">Nmar_0727</name>
</gene>
<accession>A9A4D4</accession>
<sequence>MRKLGTIDLEVLHLAVKENGTFDETNLENSELKRLGVGKILDTLGSLKDRKFISLNSNGSFSITPVAREILWGEKIPVWAKILRLLQIKSCNIDQIIDILQVSETEILQEIEKLRQNQFVLMSPQRQDEKIIKVYEILPEGVEEIDKTETDGFDKIKFGEIKPEIEILSLIDDVVKEIQDSQIELEKKTNIIEKLSKLKTKLNV</sequence>
<dbReference type="eggNOG" id="arCOG08797">
    <property type="taxonomic scope" value="Archaea"/>
</dbReference>
<name>A9A4D4_NITMS</name>
<dbReference type="InterPro" id="IPR036390">
    <property type="entry name" value="WH_DNA-bd_sf"/>
</dbReference>
<dbReference type="RefSeq" id="WP_012215110.1">
    <property type="nucleotide sequence ID" value="NC_010085.1"/>
</dbReference>
<dbReference type="Proteomes" id="UP000000792">
    <property type="component" value="Chromosome"/>
</dbReference>
<reference evidence="1 2" key="1">
    <citation type="journal article" date="2010" name="Proc. Natl. Acad. Sci. U.S.A.">
        <title>Nitrosopumilus maritimus genome reveals unique mechanisms for nitrification and autotrophy in globally distributed marine crenarchaea.</title>
        <authorList>
            <person name="Walker C.B."/>
            <person name="de la Torre J.R."/>
            <person name="Klotz M.G."/>
            <person name="Urakawa H."/>
            <person name="Pinel N."/>
            <person name="Arp D.J."/>
            <person name="Brochier-Armanet C."/>
            <person name="Chain P.S."/>
            <person name="Chan P.P."/>
            <person name="Gollabgir A."/>
            <person name="Hemp J."/>
            <person name="Hugler M."/>
            <person name="Karr E.A."/>
            <person name="Konneke M."/>
            <person name="Shin M."/>
            <person name="Lawton T.J."/>
            <person name="Lowe T."/>
            <person name="Martens-Habbena W."/>
            <person name="Sayavedra-Soto L.A."/>
            <person name="Lang D."/>
            <person name="Sievert S.M."/>
            <person name="Rosenzweig A.C."/>
            <person name="Manning G."/>
            <person name="Stahl D.A."/>
        </authorList>
    </citation>
    <scope>NUCLEOTIDE SEQUENCE [LARGE SCALE GENOMIC DNA]</scope>
    <source>
        <strain evidence="1 2">SCM1</strain>
    </source>
</reference>
<dbReference type="GeneID" id="5773027"/>
<keyword evidence="2" id="KW-1185">Reference proteome</keyword>
<dbReference type="KEGG" id="nmr:Nmar_0727"/>
<dbReference type="EMBL" id="CP000866">
    <property type="protein sequence ID" value="ABX12623.1"/>
    <property type="molecule type" value="Genomic_DNA"/>
</dbReference>
<protein>
    <submittedName>
        <fullName evidence="1">Uncharacterized protein</fullName>
    </submittedName>
</protein>
<dbReference type="HOGENOM" id="CLU_1340766_0_0_2"/>
<dbReference type="SUPFAM" id="SSF46785">
    <property type="entry name" value="Winged helix' DNA-binding domain"/>
    <property type="match status" value="1"/>
</dbReference>
<evidence type="ECO:0000313" key="1">
    <source>
        <dbReference type="EMBL" id="ABX12623.1"/>
    </source>
</evidence>
<dbReference type="InParanoid" id="A9A4D4"/>
<proteinExistence type="predicted"/>
<dbReference type="OrthoDB" id="2479at2157"/>
<evidence type="ECO:0000313" key="2">
    <source>
        <dbReference type="Proteomes" id="UP000000792"/>
    </source>
</evidence>